<evidence type="ECO:0000313" key="5">
    <source>
        <dbReference type="EMBL" id="KAK1752993.1"/>
    </source>
</evidence>
<keyword evidence="6" id="KW-1185">Reference proteome</keyword>
<dbReference type="SMART" id="SM00248">
    <property type="entry name" value="ANK"/>
    <property type="match status" value="2"/>
</dbReference>
<dbReference type="GO" id="GO:0005634">
    <property type="term" value="C:nucleus"/>
    <property type="evidence" value="ECO:0007669"/>
    <property type="project" value="TreeGrafter"/>
</dbReference>
<feature type="region of interest" description="Disordered" evidence="4">
    <location>
        <begin position="1"/>
        <end position="29"/>
    </location>
</feature>
<accession>A0AAJ0B790</accession>
<name>A0AAJ0B790_9PEZI</name>
<dbReference type="AlphaFoldDB" id="A0AAJ0B790"/>
<keyword evidence="2 3" id="KW-0040">ANK repeat</keyword>
<dbReference type="PANTHER" id="PTHR24201">
    <property type="entry name" value="ANK_REP_REGION DOMAIN-CONTAINING PROTEIN"/>
    <property type="match status" value="1"/>
</dbReference>
<feature type="repeat" description="ANK" evidence="3">
    <location>
        <begin position="200"/>
        <end position="233"/>
    </location>
</feature>
<dbReference type="Proteomes" id="UP001239445">
    <property type="component" value="Unassembled WGS sequence"/>
</dbReference>
<reference evidence="5" key="1">
    <citation type="submission" date="2023-06" db="EMBL/GenBank/DDBJ databases">
        <title>Genome-scale phylogeny and comparative genomics of the fungal order Sordariales.</title>
        <authorList>
            <consortium name="Lawrence Berkeley National Laboratory"/>
            <person name="Hensen N."/>
            <person name="Bonometti L."/>
            <person name="Westerberg I."/>
            <person name="Brannstrom I.O."/>
            <person name="Guillou S."/>
            <person name="Cros-Aarteil S."/>
            <person name="Calhoun S."/>
            <person name="Haridas S."/>
            <person name="Kuo A."/>
            <person name="Mondo S."/>
            <person name="Pangilinan J."/>
            <person name="Riley R."/>
            <person name="Labutti K."/>
            <person name="Andreopoulos B."/>
            <person name="Lipzen A."/>
            <person name="Chen C."/>
            <person name="Yanf M."/>
            <person name="Daum C."/>
            <person name="Ng V."/>
            <person name="Clum A."/>
            <person name="Steindorff A."/>
            <person name="Ohm R."/>
            <person name="Martin F."/>
            <person name="Silar P."/>
            <person name="Natvig D."/>
            <person name="Lalanne C."/>
            <person name="Gautier V."/>
            <person name="Ament-Velasquez S.L."/>
            <person name="Kruys A."/>
            <person name="Hutchinson M.I."/>
            <person name="Powell A.J."/>
            <person name="Barry K."/>
            <person name="Miller A.N."/>
            <person name="Grigoriev I.V."/>
            <person name="Debuchy R."/>
            <person name="Gladieux P."/>
            <person name="Thoren M.H."/>
            <person name="Johannesson H."/>
        </authorList>
    </citation>
    <scope>NUCLEOTIDE SEQUENCE</scope>
    <source>
        <strain evidence="5">PSN4</strain>
    </source>
</reference>
<evidence type="ECO:0000256" key="1">
    <source>
        <dbReference type="ARBA" id="ARBA00022737"/>
    </source>
</evidence>
<proteinExistence type="predicted"/>
<gene>
    <name evidence="5" type="ORF">QBC47DRAFT_387525</name>
</gene>
<feature type="repeat" description="ANK" evidence="3">
    <location>
        <begin position="234"/>
        <end position="266"/>
    </location>
</feature>
<dbReference type="PANTHER" id="PTHR24201:SF16">
    <property type="entry name" value="ANKYRIN-1-LIKE-RELATED"/>
    <property type="match status" value="1"/>
</dbReference>
<feature type="compositionally biased region" description="Basic residues" evidence="4">
    <location>
        <begin position="1"/>
        <end position="14"/>
    </location>
</feature>
<feature type="region of interest" description="Disordered" evidence="4">
    <location>
        <begin position="42"/>
        <end position="92"/>
    </location>
</feature>
<evidence type="ECO:0000256" key="2">
    <source>
        <dbReference type="ARBA" id="ARBA00023043"/>
    </source>
</evidence>
<organism evidence="5 6">
    <name type="scientific">Echria macrotheca</name>
    <dbReference type="NCBI Taxonomy" id="438768"/>
    <lineage>
        <taxon>Eukaryota</taxon>
        <taxon>Fungi</taxon>
        <taxon>Dikarya</taxon>
        <taxon>Ascomycota</taxon>
        <taxon>Pezizomycotina</taxon>
        <taxon>Sordariomycetes</taxon>
        <taxon>Sordariomycetidae</taxon>
        <taxon>Sordariales</taxon>
        <taxon>Schizotheciaceae</taxon>
        <taxon>Echria</taxon>
    </lineage>
</organism>
<keyword evidence="1" id="KW-0677">Repeat</keyword>
<dbReference type="Pfam" id="PF12796">
    <property type="entry name" value="Ank_2"/>
    <property type="match status" value="1"/>
</dbReference>
<dbReference type="PRINTS" id="PR01415">
    <property type="entry name" value="ANKYRIN"/>
</dbReference>
<comment type="caution">
    <text evidence="5">The sequence shown here is derived from an EMBL/GenBank/DDBJ whole genome shotgun (WGS) entry which is preliminary data.</text>
</comment>
<dbReference type="InterPro" id="IPR002110">
    <property type="entry name" value="Ankyrin_rpt"/>
</dbReference>
<dbReference type="PROSITE" id="PS50088">
    <property type="entry name" value="ANK_REPEAT"/>
    <property type="match status" value="2"/>
</dbReference>
<dbReference type="EMBL" id="MU839838">
    <property type="protein sequence ID" value="KAK1752993.1"/>
    <property type="molecule type" value="Genomic_DNA"/>
</dbReference>
<dbReference type="InterPro" id="IPR050776">
    <property type="entry name" value="Ank_Repeat/CDKN_Inhibitor"/>
</dbReference>
<feature type="compositionally biased region" description="Polar residues" evidence="4">
    <location>
        <begin position="317"/>
        <end position="327"/>
    </location>
</feature>
<evidence type="ECO:0000313" key="6">
    <source>
        <dbReference type="Proteomes" id="UP001239445"/>
    </source>
</evidence>
<sequence length="452" mass="49387">MAGTRRRWFHRRPKTTPAPPSEPSPAARYFVAPPAVEALPSYATATEEAASLSPSQPPAFSAEPPPDYQAAPDASPVASPPSSPELSRQISKSQFTLSEQRKHLEAIFARYPWRRVWGSQPTTFADALNKGALLGNQQLLTALFDLGVEVCGNVNHAIQSTTPVHEALRGPKPWFALSFIGRLLDLGGEARELLDSKNAVGCTPLHLAAEAGETAIARTFILFHGAEVDAADNYGRTPLHMAARYGRTETVRMLLDCGADPSRINEDLWLRVANEEKRNELFGSYNLIWGLLERVLNAGPETSGSADPAEGQVENHLSMTQTGSSRDGNADAGVLDHNSETQSSQATSPEPRSLSQTSSRLHPGSLGDYYFSEEAAVRLAANYGPEEVAAALRVMRNKAQRAGHSSSHRPVQTLLYTPEYTSWRNWCATLQVESRMQRERNIRESGTAFDIC</sequence>
<dbReference type="PROSITE" id="PS50297">
    <property type="entry name" value="ANK_REP_REGION"/>
    <property type="match status" value="2"/>
</dbReference>
<dbReference type="SUPFAM" id="SSF48403">
    <property type="entry name" value="Ankyrin repeat"/>
    <property type="match status" value="1"/>
</dbReference>
<evidence type="ECO:0000256" key="3">
    <source>
        <dbReference type="PROSITE-ProRule" id="PRU00023"/>
    </source>
</evidence>
<protein>
    <submittedName>
        <fullName evidence="5">Ankyrin repeat-containing domain protein</fullName>
    </submittedName>
</protein>
<feature type="region of interest" description="Disordered" evidence="4">
    <location>
        <begin position="317"/>
        <end position="361"/>
    </location>
</feature>
<dbReference type="Gene3D" id="1.25.40.20">
    <property type="entry name" value="Ankyrin repeat-containing domain"/>
    <property type="match status" value="1"/>
</dbReference>
<feature type="compositionally biased region" description="Polar residues" evidence="4">
    <location>
        <begin position="340"/>
        <end position="360"/>
    </location>
</feature>
<evidence type="ECO:0000256" key="4">
    <source>
        <dbReference type="SAM" id="MobiDB-lite"/>
    </source>
</evidence>
<dbReference type="InterPro" id="IPR036770">
    <property type="entry name" value="Ankyrin_rpt-contain_sf"/>
</dbReference>